<protein>
    <submittedName>
        <fullName evidence="1">Uncharacterized protein</fullName>
    </submittedName>
</protein>
<keyword evidence="2" id="KW-1185">Reference proteome</keyword>
<evidence type="ECO:0000313" key="1">
    <source>
        <dbReference type="EMBL" id="KAK9752093.1"/>
    </source>
</evidence>
<dbReference type="Proteomes" id="UP001458880">
    <property type="component" value="Unassembled WGS sequence"/>
</dbReference>
<gene>
    <name evidence="1" type="ORF">QE152_g4541</name>
</gene>
<name>A0AAW1N0I4_POPJA</name>
<reference evidence="1 2" key="1">
    <citation type="journal article" date="2024" name="BMC Genomics">
        <title>De novo assembly and annotation of Popillia japonica's genome with initial clues to its potential as an invasive pest.</title>
        <authorList>
            <person name="Cucini C."/>
            <person name="Boschi S."/>
            <person name="Funari R."/>
            <person name="Cardaioli E."/>
            <person name="Iannotti N."/>
            <person name="Marturano G."/>
            <person name="Paoli F."/>
            <person name="Bruttini M."/>
            <person name="Carapelli A."/>
            <person name="Frati F."/>
            <person name="Nardi F."/>
        </authorList>
    </citation>
    <scope>NUCLEOTIDE SEQUENCE [LARGE SCALE GENOMIC DNA]</scope>
    <source>
        <strain evidence="1">DMR45628</strain>
    </source>
</reference>
<dbReference type="AlphaFoldDB" id="A0AAW1N0I4"/>
<organism evidence="1 2">
    <name type="scientific">Popillia japonica</name>
    <name type="common">Japanese beetle</name>
    <dbReference type="NCBI Taxonomy" id="7064"/>
    <lineage>
        <taxon>Eukaryota</taxon>
        <taxon>Metazoa</taxon>
        <taxon>Ecdysozoa</taxon>
        <taxon>Arthropoda</taxon>
        <taxon>Hexapoda</taxon>
        <taxon>Insecta</taxon>
        <taxon>Pterygota</taxon>
        <taxon>Neoptera</taxon>
        <taxon>Endopterygota</taxon>
        <taxon>Coleoptera</taxon>
        <taxon>Polyphaga</taxon>
        <taxon>Scarabaeiformia</taxon>
        <taxon>Scarabaeidae</taxon>
        <taxon>Rutelinae</taxon>
        <taxon>Popillia</taxon>
    </lineage>
</organism>
<accession>A0AAW1N0I4</accession>
<dbReference type="EMBL" id="JASPKY010000023">
    <property type="protein sequence ID" value="KAK9752093.1"/>
    <property type="molecule type" value="Genomic_DNA"/>
</dbReference>
<evidence type="ECO:0000313" key="2">
    <source>
        <dbReference type="Proteomes" id="UP001458880"/>
    </source>
</evidence>
<comment type="caution">
    <text evidence="1">The sequence shown here is derived from an EMBL/GenBank/DDBJ whole genome shotgun (WGS) entry which is preliminary data.</text>
</comment>
<sequence>MKRAQTSDFLKKEIDPFNEVKEILSKSPENSTPKATRIIKDRIVSESDLPDEDLAKLFDHTEQVREDAMVKQKLTDDYMAMTDIQGTNASKV</sequence>
<proteinExistence type="predicted"/>